<dbReference type="EMBL" id="CAADFH010000104">
    <property type="protein sequence ID" value="VFJ99711.1"/>
    <property type="molecule type" value="Genomic_DNA"/>
</dbReference>
<gene>
    <name evidence="2" type="ORF">BECKLFY1418A_GA0070994_11046</name>
</gene>
<name>A0A450V4G3_9GAMM</name>
<feature type="transmembrane region" description="Helical" evidence="1">
    <location>
        <begin position="29"/>
        <end position="52"/>
    </location>
</feature>
<protein>
    <submittedName>
        <fullName evidence="2">Uncharacterized protein</fullName>
    </submittedName>
</protein>
<feature type="transmembrane region" description="Helical" evidence="1">
    <location>
        <begin position="236"/>
        <end position="261"/>
    </location>
</feature>
<keyword evidence="1" id="KW-0472">Membrane</keyword>
<evidence type="ECO:0000313" key="2">
    <source>
        <dbReference type="EMBL" id="VFJ99711.1"/>
    </source>
</evidence>
<keyword evidence="1" id="KW-0812">Transmembrane</keyword>
<feature type="transmembrane region" description="Helical" evidence="1">
    <location>
        <begin position="64"/>
        <end position="85"/>
    </location>
</feature>
<proteinExistence type="predicted"/>
<sequence>MTSIDTIQGFFSLLFNLVGELWKGGTIEFWIALVVGILLAGAAWWLASYIAFNFNRQFSMHPKHHVYCSIAAVLTLSFTLLFFALKFTGEVAEQAVSEWQAAIRVNTDWKNEAFSKAYDAVYELKNPQGSQLEDFSGKPHPSTGLDTAVPISYPPSKQAVANVYGASMVKHFKETHPFLSLILWARSGQAEKALITDIERLFATGITTYASKKGIDLTSTMIRNALKAQTPRVITMFRIILVIAFLLIQALVLGLLARAALAAIKEKRL</sequence>
<dbReference type="AlphaFoldDB" id="A0A450V4G3"/>
<reference evidence="2" key="1">
    <citation type="submission" date="2019-02" db="EMBL/GenBank/DDBJ databases">
        <authorList>
            <person name="Gruber-Vodicka R. H."/>
            <person name="Seah K. B. B."/>
        </authorList>
    </citation>
    <scope>NUCLEOTIDE SEQUENCE</scope>
    <source>
        <strain evidence="2">BECK_M6</strain>
    </source>
</reference>
<keyword evidence="1" id="KW-1133">Transmembrane helix</keyword>
<organism evidence="2">
    <name type="scientific">Candidatus Kentrum sp. LFY</name>
    <dbReference type="NCBI Taxonomy" id="2126342"/>
    <lineage>
        <taxon>Bacteria</taxon>
        <taxon>Pseudomonadati</taxon>
        <taxon>Pseudomonadota</taxon>
        <taxon>Gammaproteobacteria</taxon>
        <taxon>Candidatus Kentrum</taxon>
    </lineage>
</organism>
<accession>A0A450V4G3</accession>
<evidence type="ECO:0000256" key="1">
    <source>
        <dbReference type="SAM" id="Phobius"/>
    </source>
</evidence>